<proteinExistence type="predicted"/>
<keyword evidence="2" id="KW-1185">Reference proteome</keyword>
<reference evidence="1" key="1">
    <citation type="journal article" date="2014" name="Int. J. Syst. Evol. Microbiol.">
        <title>Complete genome sequence of Corynebacterium casei LMG S-19264T (=DSM 44701T), isolated from a smear-ripened cheese.</title>
        <authorList>
            <consortium name="US DOE Joint Genome Institute (JGI-PGF)"/>
            <person name="Walter F."/>
            <person name="Albersmeier A."/>
            <person name="Kalinowski J."/>
            <person name="Ruckert C."/>
        </authorList>
    </citation>
    <scope>NUCLEOTIDE SEQUENCE</scope>
    <source>
        <strain evidence="1">KCTC 12870</strain>
    </source>
</reference>
<dbReference type="AlphaFoldDB" id="A0A8J3DGW2"/>
<sequence length="201" mass="22251">MAVRGDYEGARAQAGNFIFLPLMFAGGGFADDGLRLAGGFADDGIRFLSPSRLGSVGEANRIAQGFGSIDDISFITRELRRKTGAEIVFSSREALRRGRSGVPIGNYFDLDTNTIHLMTGRANTGRGVFFEEVQHALDQFYNPAWNNPFIMQGNVNLHRGTFHRLANNPWFNLSHDELTGFLGWQGGASRDMILESMMFVH</sequence>
<comment type="caution">
    <text evidence="1">The sequence shown here is derived from an EMBL/GenBank/DDBJ whole genome shotgun (WGS) entry which is preliminary data.</text>
</comment>
<dbReference type="EMBL" id="BMXG01000001">
    <property type="protein sequence ID" value="GHB91297.1"/>
    <property type="molecule type" value="Genomic_DNA"/>
</dbReference>
<evidence type="ECO:0000313" key="1">
    <source>
        <dbReference type="EMBL" id="GHB91297.1"/>
    </source>
</evidence>
<reference evidence="1" key="2">
    <citation type="submission" date="2020-09" db="EMBL/GenBank/DDBJ databases">
        <authorList>
            <person name="Sun Q."/>
            <person name="Kim S."/>
        </authorList>
    </citation>
    <scope>NUCLEOTIDE SEQUENCE</scope>
    <source>
        <strain evidence="1">KCTC 12870</strain>
    </source>
</reference>
<organism evidence="1 2">
    <name type="scientific">Cerasicoccus arenae</name>
    <dbReference type="NCBI Taxonomy" id="424488"/>
    <lineage>
        <taxon>Bacteria</taxon>
        <taxon>Pseudomonadati</taxon>
        <taxon>Verrucomicrobiota</taxon>
        <taxon>Opitutia</taxon>
        <taxon>Puniceicoccales</taxon>
        <taxon>Cerasicoccaceae</taxon>
        <taxon>Cerasicoccus</taxon>
    </lineage>
</organism>
<accession>A0A8J3DGW2</accession>
<protein>
    <submittedName>
        <fullName evidence="1">Uncharacterized protein</fullName>
    </submittedName>
</protein>
<dbReference type="Proteomes" id="UP000642829">
    <property type="component" value="Unassembled WGS sequence"/>
</dbReference>
<name>A0A8J3DGW2_9BACT</name>
<gene>
    <name evidence="1" type="ORF">GCM10007047_02940</name>
</gene>
<evidence type="ECO:0000313" key="2">
    <source>
        <dbReference type="Proteomes" id="UP000642829"/>
    </source>
</evidence>